<dbReference type="CDD" id="cd23422">
    <property type="entry name" value="beta-trefoil_Ricin_MPL_CNL"/>
    <property type="match status" value="1"/>
</dbReference>
<dbReference type="EMBL" id="JBHTCG010000002">
    <property type="protein sequence ID" value="MFC7381530.1"/>
    <property type="molecule type" value="Genomic_DNA"/>
</dbReference>
<dbReference type="RefSeq" id="WP_380824461.1">
    <property type="nucleotide sequence ID" value="NZ_JBHTCG010000002.1"/>
</dbReference>
<dbReference type="InterPro" id="IPR000772">
    <property type="entry name" value="Ricin_B_lectin"/>
</dbReference>
<dbReference type="SUPFAM" id="SSF50370">
    <property type="entry name" value="Ricin B-like lectins"/>
    <property type="match status" value="1"/>
</dbReference>
<reference evidence="3" key="1">
    <citation type="journal article" date="2019" name="Int. J. Syst. Evol. Microbiol.">
        <title>The Global Catalogue of Microorganisms (GCM) 10K type strain sequencing project: providing services to taxonomists for standard genome sequencing and annotation.</title>
        <authorList>
            <consortium name="The Broad Institute Genomics Platform"/>
            <consortium name="The Broad Institute Genome Sequencing Center for Infectious Disease"/>
            <person name="Wu L."/>
            <person name="Ma J."/>
        </authorList>
    </citation>
    <scope>NUCLEOTIDE SEQUENCE [LARGE SCALE GENOMIC DNA]</scope>
    <source>
        <strain evidence="3">CECT 7649</strain>
    </source>
</reference>
<evidence type="ECO:0000313" key="3">
    <source>
        <dbReference type="Proteomes" id="UP001596496"/>
    </source>
</evidence>
<dbReference type="Gene3D" id="2.80.10.50">
    <property type="match status" value="1"/>
</dbReference>
<sequence length="143" mass="16138">MTDIESGKVYRIRNAKSGTYIDIAENGGTVHAIGNPSNDSDTQMWQLNRIGDGWTLRNVGTGTYLSTDHQPKNDDGALLRESPFEWHVWEEEAVALSCRVCVPNCKKDLEVTNRGSSDPGTRIAVWGRWEGQNQMWFFEECKS</sequence>
<dbReference type="InterPro" id="IPR035992">
    <property type="entry name" value="Ricin_B-like_lectins"/>
</dbReference>
<protein>
    <submittedName>
        <fullName evidence="2">RICIN domain-containing protein</fullName>
    </submittedName>
</protein>
<name>A0ABW2NZC4_9ACTN</name>
<evidence type="ECO:0000259" key="1">
    <source>
        <dbReference type="Pfam" id="PF14200"/>
    </source>
</evidence>
<accession>A0ABW2NZC4</accession>
<feature type="domain" description="Ricin B lectin" evidence="1">
    <location>
        <begin position="6"/>
        <end position="77"/>
    </location>
</feature>
<proteinExistence type="predicted"/>
<dbReference type="Proteomes" id="UP001596496">
    <property type="component" value="Unassembled WGS sequence"/>
</dbReference>
<evidence type="ECO:0000313" key="2">
    <source>
        <dbReference type="EMBL" id="MFC7381530.1"/>
    </source>
</evidence>
<keyword evidence="3" id="KW-1185">Reference proteome</keyword>
<gene>
    <name evidence="2" type="ORF">ACFQSB_04870</name>
</gene>
<organism evidence="2 3">
    <name type="scientific">Sphaerisporangium rhizosphaerae</name>
    <dbReference type="NCBI Taxonomy" id="2269375"/>
    <lineage>
        <taxon>Bacteria</taxon>
        <taxon>Bacillati</taxon>
        <taxon>Actinomycetota</taxon>
        <taxon>Actinomycetes</taxon>
        <taxon>Streptosporangiales</taxon>
        <taxon>Streptosporangiaceae</taxon>
        <taxon>Sphaerisporangium</taxon>
    </lineage>
</organism>
<comment type="caution">
    <text evidence="2">The sequence shown here is derived from an EMBL/GenBank/DDBJ whole genome shotgun (WGS) entry which is preliminary data.</text>
</comment>
<dbReference type="Pfam" id="PF14200">
    <property type="entry name" value="RicinB_lectin_2"/>
    <property type="match status" value="1"/>
</dbReference>